<feature type="region of interest" description="Disordered" evidence="1">
    <location>
        <begin position="44"/>
        <end position="80"/>
    </location>
</feature>
<accession>J8TUD8</accession>
<dbReference type="RefSeq" id="XP_009226678.1">
    <property type="nucleotide sequence ID" value="XM_009228414.1"/>
</dbReference>
<dbReference type="EMBL" id="GL385400">
    <property type="protein sequence ID" value="EJT71281.1"/>
    <property type="molecule type" value="Genomic_DNA"/>
</dbReference>
<dbReference type="VEuPathDB" id="FungiDB:GGTG_10540"/>
<keyword evidence="4" id="KW-1185">Reference proteome</keyword>
<organism evidence="2">
    <name type="scientific">Gaeumannomyces tritici (strain R3-111a-1)</name>
    <name type="common">Wheat and barley take-all root rot fungus</name>
    <name type="synonym">Gaeumannomyces graminis var. tritici</name>
    <dbReference type="NCBI Taxonomy" id="644352"/>
    <lineage>
        <taxon>Eukaryota</taxon>
        <taxon>Fungi</taxon>
        <taxon>Dikarya</taxon>
        <taxon>Ascomycota</taxon>
        <taxon>Pezizomycotina</taxon>
        <taxon>Sordariomycetes</taxon>
        <taxon>Sordariomycetidae</taxon>
        <taxon>Magnaporthales</taxon>
        <taxon>Magnaporthaceae</taxon>
        <taxon>Gaeumannomyces</taxon>
    </lineage>
</organism>
<feature type="non-terminal residue" evidence="2">
    <location>
        <position position="490"/>
    </location>
</feature>
<dbReference type="EnsemblFungi" id="EJT71281">
    <property type="protein sequence ID" value="EJT71281"/>
    <property type="gene ID" value="GGTG_10540"/>
</dbReference>
<proteinExistence type="predicted"/>
<evidence type="ECO:0000313" key="4">
    <source>
        <dbReference type="Proteomes" id="UP000006039"/>
    </source>
</evidence>
<feature type="compositionally biased region" description="Polar residues" evidence="1">
    <location>
        <begin position="60"/>
        <end position="79"/>
    </location>
</feature>
<sequence>MADKYDGVKTLKGKDKTRLNDILFMTAEGRKHLEEARNAVNSDVDKGDIGTKRAGDVGGQVTTKADNGEGSSKTAQVSGPRSWKAINVNDQNESETFKTTGVDKGKGRKEANGLSTFVTPMAAKSRWKTDTLQTINTPKQTADIWQITDARRVTDDFQLAASGALRTADVSRTTDTLRPWTGGALWAADELPTTRYAQQAADARRTTDVAQAADGFRWQMGVTPQVTDGQQADNVLQTKGVPPVTSAARTIDIPQAANGFQRPTLPTTGFQQEDVFQAGGALPITKAARTTDTPQAAQTIGNRQVLPPNGGSDVSGSAQRTTRRTQEGIAYFWDRSSHKRRRQLLDNLWNVNNEMLGTFIDNPIANEGIRSRMNNWATEFWEVATTDCETIEGLSTSLKQLINAIGADSTKLPGNLALREVMMDIDKKEGYVSERTLCLYKIVVMDVIKIYITVRSGLAPGAEFAGDSLCWKDIVGVDFNQCMMTKFFIS</sequence>
<evidence type="ECO:0000313" key="3">
    <source>
        <dbReference type="EnsemblFungi" id="EJT71281"/>
    </source>
</evidence>
<reference evidence="4" key="1">
    <citation type="submission" date="2010-07" db="EMBL/GenBank/DDBJ databases">
        <title>The genome sequence of Gaeumannomyces graminis var. tritici strain R3-111a-1.</title>
        <authorList>
            <consortium name="The Broad Institute Genome Sequencing Platform"/>
            <person name="Ma L.-J."/>
            <person name="Dead R."/>
            <person name="Young S."/>
            <person name="Zeng Q."/>
            <person name="Koehrsen M."/>
            <person name="Alvarado L."/>
            <person name="Berlin A."/>
            <person name="Chapman S.B."/>
            <person name="Chen Z."/>
            <person name="Freedman E."/>
            <person name="Gellesch M."/>
            <person name="Goldberg J."/>
            <person name="Griggs A."/>
            <person name="Gujja S."/>
            <person name="Heilman E.R."/>
            <person name="Heiman D."/>
            <person name="Hepburn T."/>
            <person name="Howarth C."/>
            <person name="Jen D."/>
            <person name="Larson L."/>
            <person name="Mehta T."/>
            <person name="Neiman D."/>
            <person name="Pearson M."/>
            <person name="Roberts A."/>
            <person name="Saif S."/>
            <person name="Shea T."/>
            <person name="Shenoy N."/>
            <person name="Sisk P."/>
            <person name="Stolte C."/>
            <person name="Sykes S."/>
            <person name="Walk T."/>
            <person name="White J."/>
            <person name="Yandava C."/>
            <person name="Haas B."/>
            <person name="Nusbaum C."/>
            <person name="Birren B."/>
        </authorList>
    </citation>
    <scope>NUCLEOTIDE SEQUENCE [LARGE SCALE GENOMIC DNA]</scope>
    <source>
        <strain evidence="4">R3-111a-1</strain>
    </source>
</reference>
<evidence type="ECO:0000256" key="1">
    <source>
        <dbReference type="SAM" id="MobiDB-lite"/>
    </source>
</evidence>
<reference evidence="2" key="2">
    <citation type="submission" date="2010-07" db="EMBL/GenBank/DDBJ databases">
        <authorList>
            <consortium name="The Broad Institute Genome Sequencing Platform"/>
            <consortium name="Broad Institute Genome Sequencing Center for Infectious Disease"/>
            <person name="Ma L.-J."/>
            <person name="Dead R."/>
            <person name="Young S."/>
            <person name="Zeng Q."/>
            <person name="Koehrsen M."/>
            <person name="Alvarado L."/>
            <person name="Berlin A."/>
            <person name="Chapman S.B."/>
            <person name="Chen Z."/>
            <person name="Freedman E."/>
            <person name="Gellesch M."/>
            <person name="Goldberg J."/>
            <person name="Griggs A."/>
            <person name="Gujja S."/>
            <person name="Heilman E.R."/>
            <person name="Heiman D."/>
            <person name="Hepburn T."/>
            <person name="Howarth C."/>
            <person name="Jen D."/>
            <person name="Larson L."/>
            <person name="Mehta T."/>
            <person name="Neiman D."/>
            <person name="Pearson M."/>
            <person name="Roberts A."/>
            <person name="Saif S."/>
            <person name="Shea T."/>
            <person name="Shenoy N."/>
            <person name="Sisk P."/>
            <person name="Stolte C."/>
            <person name="Sykes S."/>
            <person name="Walk T."/>
            <person name="White J."/>
            <person name="Yandava C."/>
            <person name="Haas B."/>
            <person name="Nusbaum C."/>
            <person name="Birren B."/>
        </authorList>
    </citation>
    <scope>NUCLEOTIDE SEQUENCE</scope>
    <source>
        <strain evidence="2">R3-111a-1</strain>
    </source>
</reference>
<dbReference type="Proteomes" id="UP000006039">
    <property type="component" value="Unassembled WGS sequence"/>
</dbReference>
<dbReference type="GeneID" id="20350998"/>
<name>J8TUD8_GAET3</name>
<reference evidence="3" key="5">
    <citation type="submission" date="2018-04" db="UniProtKB">
        <authorList>
            <consortium name="EnsemblFungi"/>
        </authorList>
    </citation>
    <scope>IDENTIFICATION</scope>
    <source>
        <strain evidence="3">R3-111a-1</strain>
    </source>
</reference>
<reference evidence="3" key="4">
    <citation type="journal article" date="2015" name="G3 (Bethesda)">
        <title>Genome sequences of three phytopathogenic species of the Magnaporthaceae family of fungi.</title>
        <authorList>
            <person name="Okagaki L.H."/>
            <person name="Nunes C.C."/>
            <person name="Sailsbery J."/>
            <person name="Clay B."/>
            <person name="Brown D."/>
            <person name="John T."/>
            <person name="Oh Y."/>
            <person name="Young N."/>
            <person name="Fitzgerald M."/>
            <person name="Haas B.J."/>
            <person name="Zeng Q."/>
            <person name="Young S."/>
            <person name="Adiconis X."/>
            <person name="Fan L."/>
            <person name="Levin J.Z."/>
            <person name="Mitchell T.K."/>
            <person name="Okubara P.A."/>
            <person name="Farman M.L."/>
            <person name="Kohn L.M."/>
            <person name="Birren B."/>
            <person name="Ma L.-J."/>
            <person name="Dean R.A."/>
        </authorList>
    </citation>
    <scope>NUCLEOTIDE SEQUENCE</scope>
    <source>
        <strain evidence="3">R3-111a-1</strain>
    </source>
</reference>
<evidence type="ECO:0000313" key="2">
    <source>
        <dbReference type="EMBL" id="EJT71281.1"/>
    </source>
</evidence>
<feature type="compositionally biased region" description="Basic and acidic residues" evidence="1">
    <location>
        <begin position="44"/>
        <end position="55"/>
    </location>
</feature>
<protein>
    <submittedName>
        <fullName evidence="2 3">Uncharacterized protein</fullName>
    </submittedName>
</protein>
<feature type="region of interest" description="Disordered" evidence="1">
    <location>
        <begin position="298"/>
        <end position="321"/>
    </location>
</feature>
<gene>
    <name evidence="3" type="primary">20350998</name>
    <name evidence="2" type="ORF">GGTG_10540</name>
</gene>
<reference evidence="2" key="3">
    <citation type="submission" date="2010-09" db="EMBL/GenBank/DDBJ databases">
        <title>Annotation of Gaeumannomyces graminis var. tritici R3-111a-1.</title>
        <authorList>
            <consortium name="The Broad Institute Genome Sequencing Platform"/>
            <person name="Ma L.-J."/>
            <person name="Dead R."/>
            <person name="Young S.K."/>
            <person name="Zeng Q."/>
            <person name="Gargeya S."/>
            <person name="Fitzgerald M."/>
            <person name="Haas B."/>
            <person name="Abouelleil A."/>
            <person name="Alvarado L."/>
            <person name="Arachchi H.M."/>
            <person name="Berlin A."/>
            <person name="Brown A."/>
            <person name="Chapman S.B."/>
            <person name="Chen Z."/>
            <person name="Dunbar C."/>
            <person name="Freedman E."/>
            <person name="Gearin G."/>
            <person name="Gellesch M."/>
            <person name="Goldberg J."/>
            <person name="Griggs A."/>
            <person name="Gujja S."/>
            <person name="Heiman D."/>
            <person name="Howarth C."/>
            <person name="Larson L."/>
            <person name="Lui A."/>
            <person name="MacDonald P.J.P."/>
            <person name="Mehta T."/>
            <person name="Montmayeur A."/>
            <person name="Murphy C."/>
            <person name="Neiman D."/>
            <person name="Pearson M."/>
            <person name="Priest M."/>
            <person name="Roberts A."/>
            <person name="Saif S."/>
            <person name="Shea T."/>
            <person name="Shenoy N."/>
            <person name="Sisk P."/>
            <person name="Stolte C."/>
            <person name="Sykes S."/>
            <person name="Yandava C."/>
            <person name="Wortman J."/>
            <person name="Nusbaum C."/>
            <person name="Birren B."/>
        </authorList>
    </citation>
    <scope>NUCLEOTIDE SEQUENCE</scope>
    <source>
        <strain evidence="2">R3-111a-1</strain>
    </source>
</reference>
<dbReference type="AlphaFoldDB" id="J8TUD8"/>